<sequence>MKNNRGKVDQKLIEERFNLFCIGTRNWALVLSVCALWNCGGILTCDQCGRECAPACGTRQFRACCYNNLRKRAPNLGFKLWLVPPENSEHFKFDYDS</sequence>
<reference evidence="1" key="2">
    <citation type="submission" date="2021-04" db="EMBL/GenBank/DDBJ databases">
        <title>Genome-wide patterns of bracovirus chromosomal integration into multiple host tissues during parasitism.</title>
        <authorList>
            <person name="Chebbi M.A.C."/>
        </authorList>
    </citation>
    <scope>NUCLEOTIDE SEQUENCE</scope>
    <source>
        <tissue evidence="1">Whole body</tissue>
    </source>
</reference>
<reference evidence="1" key="1">
    <citation type="submission" date="2020-03" db="EMBL/GenBank/DDBJ databases">
        <authorList>
            <person name="Chebbi M.A."/>
            <person name="Drezen J.M."/>
        </authorList>
    </citation>
    <scope>NUCLEOTIDE SEQUENCE</scope>
    <source>
        <tissue evidence="1">Whole body</tissue>
    </source>
</reference>
<dbReference type="OrthoDB" id="8195871at2759"/>
<accession>A0A8J5R905</accession>
<name>A0A8J5R905_9HYME</name>
<comment type="caution">
    <text evidence="1">The sequence shown here is derived from an EMBL/GenBank/DDBJ whole genome shotgun (WGS) entry which is preliminary data.</text>
</comment>
<evidence type="ECO:0000313" key="2">
    <source>
        <dbReference type="Proteomes" id="UP000729913"/>
    </source>
</evidence>
<gene>
    <name evidence="1" type="ORF">G9C98_005506</name>
</gene>
<evidence type="ECO:0008006" key="3">
    <source>
        <dbReference type="Google" id="ProtNLM"/>
    </source>
</evidence>
<dbReference type="Proteomes" id="UP000729913">
    <property type="component" value="Unassembled WGS sequence"/>
</dbReference>
<organism evidence="1 2">
    <name type="scientific">Cotesia typhae</name>
    <dbReference type="NCBI Taxonomy" id="2053667"/>
    <lineage>
        <taxon>Eukaryota</taxon>
        <taxon>Metazoa</taxon>
        <taxon>Ecdysozoa</taxon>
        <taxon>Arthropoda</taxon>
        <taxon>Hexapoda</taxon>
        <taxon>Insecta</taxon>
        <taxon>Pterygota</taxon>
        <taxon>Neoptera</taxon>
        <taxon>Endopterygota</taxon>
        <taxon>Hymenoptera</taxon>
        <taxon>Apocrita</taxon>
        <taxon>Ichneumonoidea</taxon>
        <taxon>Braconidae</taxon>
        <taxon>Microgastrinae</taxon>
        <taxon>Cotesia</taxon>
    </lineage>
</organism>
<dbReference type="AlphaFoldDB" id="A0A8J5R905"/>
<protein>
    <recommendedName>
        <fullName evidence="3">Trissin</fullName>
    </recommendedName>
</protein>
<proteinExistence type="predicted"/>
<evidence type="ECO:0000313" key="1">
    <source>
        <dbReference type="EMBL" id="KAG8037296.1"/>
    </source>
</evidence>
<keyword evidence="2" id="KW-1185">Reference proteome</keyword>
<dbReference type="EMBL" id="JAAOIC020000047">
    <property type="protein sequence ID" value="KAG8037296.1"/>
    <property type="molecule type" value="Genomic_DNA"/>
</dbReference>